<keyword evidence="2" id="KW-1185">Reference proteome</keyword>
<organism evidence="1 2">
    <name type="scientific">Paramecium octaurelia</name>
    <dbReference type="NCBI Taxonomy" id="43137"/>
    <lineage>
        <taxon>Eukaryota</taxon>
        <taxon>Sar</taxon>
        <taxon>Alveolata</taxon>
        <taxon>Ciliophora</taxon>
        <taxon>Intramacronucleata</taxon>
        <taxon>Oligohymenophorea</taxon>
        <taxon>Peniculida</taxon>
        <taxon>Parameciidae</taxon>
        <taxon>Paramecium</taxon>
    </lineage>
</organism>
<comment type="caution">
    <text evidence="1">The sequence shown here is derived from an EMBL/GenBank/DDBJ whole genome shotgun (WGS) entry which is preliminary data.</text>
</comment>
<proteinExistence type="predicted"/>
<accession>A0A8S1YNF4</accession>
<name>A0A8S1YNF4_PAROT</name>
<protein>
    <submittedName>
        <fullName evidence="1">Uncharacterized protein</fullName>
    </submittedName>
</protein>
<dbReference type="AlphaFoldDB" id="A0A8S1YNF4"/>
<evidence type="ECO:0000313" key="1">
    <source>
        <dbReference type="EMBL" id="CAD8215303.1"/>
    </source>
</evidence>
<dbReference type="EMBL" id="CAJJDP010000229">
    <property type="protein sequence ID" value="CAD8215303.1"/>
    <property type="molecule type" value="Genomic_DNA"/>
</dbReference>
<reference evidence="1" key="1">
    <citation type="submission" date="2021-01" db="EMBL/GenBank/DDBJ databases">
        <authorList>
            <consortium name="Genoscope - CEA"/>
            <person name="William W."/>
        </authorList>
    </citation>
    <scope>NUCLEOTIDE SEQUENCE</scope>
</reference>
<gene>
    <name evidence="1" type="ORF">POCTA_138.1.T2250010</name>
</gene>
<evidence type="ECO:0000313" key="2">
    <source>
        <dbReference type="Proteomes" id="UP000683925"/>
    </source>
</evidence>
<dbReference type="Proteomes" id="UP000683925">
    <property type="component" value="Unassembled WGS sequence"/>
</dbReference>
<sequence>MPHSKSKTLKIVHIKKWENLQKITIKRLLSHHASKETWFYQKEKIQCKSKKRSKIQQMLALTQTLTARGKLMVDEKRSTRRITRSNEVALRDIIPINCTISLINTKLVFKITFLTDIIVYYKLLQRCETSVQEYYFLQDVDNKSESQIKIEQAEKLFEHLLGRIIFSNELHHYLMNSSKSLTIPTK</sequence>